<comment type="similarity">
    <text evidence="2">Belongs to the DNA polymerase type-C family. DnaE subfamily.</text>
</comment>
<evidence type="ECO:0000256" key="6">
    <source>
        <dbReference type="ARBA" id="ARBA00022695"/>
    </source>
</evidence>
<dbReference type="PANTHER" id="PTHR32294">
    <property type="entry name" value="DNA POLYMERASE III SUBUNIT ALPHA"/>
    <property type="match status" value="1"/>
</dbReference>
<dbReference type="InterPro" id="IPR029460">
    <property type="entry name" value="DNAPol_HHH"/>
</dbReference>
<dbReference type="NCBIfam" id="TIGR00594">
    <property type="entry name" value="polc"/>
    <property type="match status" value="1"/>
</dbReference>
<comment type="catalytic activity">
    <reaction evidence="10">
        <text>DNA(n) + a 2'-deoxyribonucleoside 5'-triphosphate = DNA(n+1) + diphosphate</text>
        <dbReference type="Rhea" id="RHEA:22508"/>
        <dbReference type="Rhea" id="RHEA-COMP:17339"/>
        <dbReference type="Rhea" id="RHEA-COMP:17340"/>
        <dbReference type="ChEBI" id="CHEBI:33019"/>
        <dbReference type="ChEBI" id="CHEBI:61560"/>
        <dbReference type="ChEBI" id="CHEBI:173112"/>
        <dbReference type="EC" id="2.7.7.7"/>
    </reaction>
</comment>
<evidence type="ECO:0000313" key="12">
    <source>
        <dbReference type="EMBL" id="MCZ0703192.1"/>
    </source>
</evidence>
<dbReference type="SMART" id="SM00481">
    <property type="entry name" value="POLIIIAc"/>
    <property type="match status" value="1"/>
</dbReference>
<dbReference type="Gene3D" id="1.10.150.870">
    <property type="match status" value="1"/>
</dbReference>
<keyword evidence="7" id="KW-0235">DNA replication</keyword>
<dbReference type="InterPro" id="IPR004805">
    <property type="entry name" value="DnaE2/DnaE/PolC"/>
</dbReference>
<dbReference type="PANTHER" id="PTHR32294:SF0">
    <property type="entry name" value="DNA POLYMERASE III SUBUNIT ALPHA"/>
    <property type="match status" value="1"/>
</dbReference>
<dbReference type="GO" id="GO:0006260">
    <property type="term" value="P:DNA replication"/>
    <property type="evidence" value="ECO:0007669"/>
    <property type="project" value="UniProtKB-KW"/>
</dbReference>
<dbReference type="CDD" id="cd07431">
    <property type="entry name" value="PHP_PolIIIA"/>
    <property type="match status" value="1"/>
</dbReference>
<evidence type="ECO:0000313" key="13">
    <source>
        <dbReference type="Proteomes" id="UP001084197"/>
    </source>
</evidence>
<feature type="domain" description="Polymerase/histidinol phosphatase N-terminal" evidence="11">
    <location>
        <begin position="4"/>
        <end position="71"/>
    </location>
</feature>
<dbReference type="Pfam" id="PF07733">
    <property type="entry name" value="DNA_pol3_alpha"/>
    <property type="match status" value="1"/>
</dbReference>
<dbReference type="NCBIfam" id="NF004226">
    <property type="entry name" value="PRK05673.1"/>
    <property type="match status" value="1"/>
</dbReference>
<dbReference type="Gene3D" id="1.10.10.1600">
    <property type="entry name" value="Bacterial DNA polymerase III alpha subunit, thumb domain"/>
    <property type="match status" value="1"/>
</dbReference>
<dbReference type="GO" id="GO:0003676">
    <property type="term" value="F:nucleic acid binding"/>
    <property type="evidence" value="ECO:0007669"/>
    <property type="project" value="InterPro"/>
</dbReference>
<dbReference type="Pfam" id="PF14579">
    <property type="entry name" value="HHH_6"/>
    <property type="match status" value="1"/>
</dbReference>
<evidence type="ECO:0000256" key="10">
    <source>
        <dbReference type="ARBA" id="ARBA00049244"/>
    </source>
</evidence>
<evidence type="ECO:0000256" key="2">
    <source>
        <dbReference type="ARBA" id="ARBA00009496"/>
    </source>
</evidence>
<sequence length="1112" mass="127402">MTFTHLQVRSGYSMMNSTVKIEQLVLQAKKNNMRAVALTDENVMHGAITFYRECVKQGIKPIIGMIVSIAETETEIINAIVLAKNNQGYQQLLQLSTYIQTETEGQIDKNHFVTFCKDLVVVLPIETTVLQKLCTNNDQEALRAYLQTWRDAGFNDTIHLGVKRTEQQYVPFLVQAEFELVAIGDVRYLHDADYDAYQCLRAMDKKDSWKSKENDIEKNPCNYFFDAKEAQLAFSEHPNLMEKANQLGDLCNVELTLNQSRLPRYPLPEGEKADTYLRERCLEALPVKYPNRSNAVVERLDYELSIIDSMQFSDYFLIVWDFIRYAKEQGILVGPGRGSAAGSLVAYLLGITAVDPIKYNLLFERFLNPERVSMPDIDIDFSDHRRDQVISYVKDKYGSEHVAQIGTFGTFQTRSVLRELAKVMEISTEDLTFILNEINQQSSKSVMDSVKASAKLLEYVKQSSKLQQLFKVAKILEGLPRHLSTHAAGVVISEQKLVDSVALINGQQDVRLTQMAMGDVEAVGLLKIDFLGLRNLTTIERILQSIKRDKNQEIQLDKLPLNDQATFSLLQKGKTNGVFQLESQGMKRVLTELKPNSFEDIVAVNALYRPGPLAFIDTYIKRKHKKENVSYIHPDLASILSTTYGVLVYQEQIIQIANQIAGFSLGQADVLRRIVSKKKSSDMETVRDQFMKGCKANGYQENVAEEIFSWVVRFSDYGFNRSHAVAYSLIAYQLAYLKAHYPAYFLTELLNAVVGQKEKMQAYIREARDRGISLLPPSINYSYGRFYVDKQNIRMGLWSIKGIGQPVVKELLQVRKQGRFKDLFDFCLRVNLKVVNRSAIELLILSGAFDETNVDRATLLATLDQAMEQGELFGDFEDQESLFGNDLHLDGSYQKVEPFTVLQQLAYEKEILGMYVSNHPLANVRISLRSSGYLSIAQLRSVLGRNKQKTVLAVEEIKVIRTKRGDQMAFLTLIDEEDELDAVLFPDLFREVKTWLKEESLVRIVGKTEERQQSVQLVINEMEIFDIENFHPEEQRQRLFIRITDSRSKDEFLQELKEIANKYPGDTPIFIYQVEKKQTYQLATDYNLQITRECLNKLYQLFERENVVVKKV</sequence>
<dbReference type="InterPro" id="IPR011708">
    <property type="entry name" value="DNA_pol3_alpha_NTPase_dom"/>
</dbReference>
<protein>
    <recommendedName>
        <fullName evidence="4">DNA polymerase III subunit alpha</fullName>
        <ecNumber evidence="3">2.7.7.7</ecNumber>
    </recommendedName>
</protein>
<keyword evidence="5 12" id="KW-0808">Transferase</keyword>
<dbReference type="EMBL" id="JAPRAT010000014">
    <property type="protein sequence ID" value="MCZ0703192.1"/>
    <property type="molecule type" value="Genomic_DNA"/>
</dbReference>
<dbReference type="EC" id="2.7.7.7" evidence="3"/>
<name>A0A9J6RBX8_9BACI</name>
<evidence type="ECO:0000256" key="8">
    <source>
        <dbReference type="ARBA" id="ARBA00022932"/>
    </source>
</evidence>
<dbReference type="InterPro" id="IPR004013">
    <property type="entry name" value="PHP_dom"/>
</dbReference>
<accession>A0A9J6RBX8</accession>
<evidence type="ECO:0000256" key="9">
    <source>
        <dbReference type="ARBA" id="ARBA00025611"/>
    </source>
</evidence>
<comment type="caution">
    <text evidence="12">The sequence shown here is derived from an EMBL/GenBank/DDBJ whole genome shotgun (WGS) entry which is preliminary data.</text>
</comment>
<evidence type="ECO:0000259" key="11">
    <source>
        <dbReference type="SMART" id="SM00481"/>
    </source>
</evidence>
<dbReference type="CDD" id="cd04485">
    <property type="entry name" value="DnaE_OBF"/>
    <property type="match status" value="1"/>
</dbReference>
<dbReference type="InterPro" id="IPR040982">
    <property type="entry name" value="DNA_pol3_finger"/>
</dbReference>
<dbReference type="Pfam" id="PF02811">
    <property type="entry name" value="PHP"/>
    <property type="match status" value="1"/>
</dbReference>
<dbReference type="GO" id="GO:0008408">
    <property type="term" value="F:3'-5' exonuclease activity"/>
    <property type="evidence" value="ECO:0007669"/>
    <property type="project" value="InterPro"/>
</dbReference>
<evidence type="ECO:0000256" key="3">
    <source>
        <dbReference type="ARBA" id="ARBA00012417"/>
    </source>
</evidence>
<dbReference type="InterPro" id="IPR004365">
    <property type="entry name" value="NA-bd_OB_tRNA"/>
</dbReference>
<dbReference type="InterPro" id="IPR016195">
    <property type="entry name" value="Pol/histidinol_Pase-like"/>
</dbReference>
<dbReference type="GO" id="GO:0003887">
    <property type="term" value="F:DNA-directed DNA polymerase activity"/>
    <property type="evidence" value="ECO:0007669"/>
    <property type="project" value="UniProtKB-KW"/>
</dbReference>
<comment type="function">
    <text evidence="9">DNA polymerase III is a complex, multichain enzyme responsible for most of the replicative synthesis in bacteria. This DNA polymerase also exhibits 3' to 5' exonuclease activity. The alpha chain is the DNA polymerase.</text>
</comment>
<dbReference type="Pfam" id="PF01336">
    <property type="entry name" value="tRNA_anti-codon"/>
    <property type="match status" value="1"/>
</dbReference>
<proteinExistence type="inferred from homology"/>
<dbReference type="SUPFAM" id="SSF89550">
    <property type="entry name" value="PHP domain-like"/>
    <property type="match status" value="1"/>
</dbReference>
<dbReference type="InterPro" id="IPR041931">
    <property type="entry name" value="DNA_pol3_alpha_thumb_dom"/>
</dbReference>
<reference evidence="12" key="1">
    <citation type="submission" date="2022-11" db="EMBL/GenBank/DDBJ databases">
        <title>WGS of Natronobacillus azotifigens 24KS-1, an anaerobic diazotrophic haloalkaliphile from soda-rich habitats.</title>
        <authorList>
            <person name="Sorokin D.Y."/>
            <person name="Merkel A.Y."/>
        </authorList>
    </citation>
    <scope>NUCLEOTIDE SEQUENCE</scope>
    <source>
        <strain evidence="12">24KS-1</strain>
    </source>
</reference>
<evidence type="ECO:0000256" key="7">
    <source>
        <dbReference type="ARBA" id="ARBA00022705"/>
    </source>
</evidence>
<keyword evidence="8" id="KW-0239">DNA-directed DNA polymerase</keyword>
<dbReference type="Proteomes" id="UP001084197">
    <property type="component" value="Unassembled WGS sequence"/>
</dbReference>
<keyword evidence="13" id="KW-1185">Reference proteome</keyword>
<dbReference type="Gene3D" id="3.20.20.140">
    <property type="entry name" value="Metal-dependent hydrolases"/>
    <property type="match status" value="1"/>
</dbReference>
<gene>
    <name evidence="12" type="primary">dnaE</name>
    <name evidence="12" type="ORF">OWO01_08205</name>
</gene>
<organism evidence="12 13">
    <name type="scientific">Natronobacillus azotifigens</name>
    <dbReference type="NCBI Taxonomy" id="472978"/>
    <lineage>
        <taxon>Bacteria</taxon>
        <taxon>Bacillati</taxon>
        <taxon>Bacillota</taxon>
        <taxon>Bacilli</taxon>
        <taxon>Bacillales</taxon>
        <taxon>Bacillaceae</taxon>
        <taxon>Natronobacillus</taxon>
    </lineage>
</organism>
<dbReference type="InterPro" id="IPR003141">
    <property type="entry name" value="Pol/His_phosphatase_N"/>
</dbReference>
<evidence type="ECO:0000256" key="1">
    <source>
        <dbReference type="ARBA" id="ARBA00004496"/>
    </source>
</evidence>
<dbReference type="RefSeq" id="WP_268779964.1">
    <property type="nucleotide sequence ID" value="NZ_JAPRAT010000014.1"/>
</dbReference>
<evidence type="ECO:0000256" key="4">
    <source>
        <dbReference type="ARBA" id="ARBA00019114"/>
    </source>
</evidence>
<comment type="subcellular location">
    <subcellularLocation>
        <location evidence="1">Cytoplasm</location>
    </subcellularLocation>
</comment>
<keyword evidence="6 12" id="KW-0548">Nucleotidyltransferase</keyword>
<dbReference type="AlphaFoldDB" id="A0A9J6RBX8"/>
<evidence type="ECO:0000256" key="5">
    <source>
        <dbReference type="ARBA" id="ARBA00022679"/>
    </source>
</evidence>
<dbReference type="Pfam" id="PF17657">
    <property type="entry name" value="DNA_pol3_finger"/>
    <property type="match status" value="1"/>
</dbReference>
<dbReference type="GO" id="GO:0005737">
    <property type="term" value="C:cytoplasm"/>
    <property type="evidence" value="ECO:0007669"/>
    <property type="project" value="UniProtKB-SubCell"/>
</dbReference>